<dbReference type="Gene3D" id="2.40.40.20">
    <property type="match status" value="1"/>
</dbReference>
<dbReference type="GO" id="GO:0030151">
    <property type="term" value="F:molybdenum ion binding"/>
    <property type="evidence" value="ECO:0007669"/>
    <property type="project" value="TreeGrafter"/>
</dbReference>
<dbReference type="PANTHER" id="PTHR43598">
    <property type="entry name" value="TUNGSTEN-CONTAINING FORMYLMETHANOFURAN DEHYDROGENASE 2 SUBUNIT B"/>
    <property type="match status" value="1"/>
</dbReference>
<dbReference type="InterPro" id="IPR006963">
    <property type="entry name" value="Mopterin_OxRdtase_4Fe-4S_dom"/>
</dbReference>
<dbReference type="EMBL" id="JACXAE010000054">
    <property type="protein sequence ID" value="MBD2773520.1"/>
    <property type="molecule type" value="Genomic_DNA"/>
</dbReference>
<accession>A0A8J7CEH3</accession>
<evidence type="ECO:0000256" key="1">
    <source>
        <dbReference type="ARBA" id="ARBA00001966"/>
    </source>
</evidence>
<organism evidence="11 12">
    <name type="scientific">Iningainema tapete BLCC-T55</name>
    <dbReference type="NCBI Taxonomy" id="2748662"/>
    <lineage>
        <taxon>Bacteria</taxon>
        <taxon>Bacillati</taxon>
        <taxon>Cyanobacteriota</taxon>
        <taxon>Cyanophyceae</taxon>
        <taxon>Nostocales</taxon>
        <taxon>Scytonemataceae</taxon>
        <taxon>Iningainema tapete</taxon>
    </lineage>
</organism>
<evidence type="ECO:0000313" key="12">
    <source>
        <dbReference type="Proteomes" id="UP000629098"/>
    </source>
</evidence>
<keyword evidence="8" id="KW-0408">Iron</keyword>
<dbReference type="PANTHER" id="PTHR43598:SF1">
    <property type="entry name" value="FORMATE DEHYDROGENASE-O MAJOR SUBUNIT"/>
    <property type="match status" value="1"/>
</dbReference>
<dbReference type="SUPFAM" id="SSF53706">
    <property type="entry name" value="Formate dehydrogenase/DMSO reductase, domains 1-3"/>
    <property type="match status" value="1"/>
</dbReference>
<dbReference type="Gene3D" id="3.40.50.740">
    <property type="match status" value="1"/>
</dbReference>
<dbReference type="GO" id="GO:0043546">
    <property type="term" value="F:molybdopterin cofactor binding"/>
    <property type="evidence" value="ECO:0007669"/>
    <property type="project" value="InterPro"/>
</dbReference>
<evidence type="ECO:0000256" key="8">
    <source>
        <dbReference type="ARBA" id="ARBA00023004"/>
    </source>
</evidence>
<evidence type="ECO:0000256" key="2">
    <source>
        <dbReference type="ARBA" id="ARBA00004196"/>
    </source>
</evidence>
<dbReference type="AlphaFoldDB" id="A0A8J7CEH3"/>
<dbReference type="RefSeq" id="WP_190829410.1">
    <property type="nucleotide sequence ID" value="NZ_CAWPPI010000054.1"/>
</dbReference>
<keyword evidence="5" id="KW-0479">Metal-binding</keyword>
<dbReference type="GO" id="GO:0009055">
    <property type="term" value="F:electron transfer activity"/>
    <property type="evidence" value="ECO:0007669"/>
    <property type="project" value="TreeGrafter"/>
</dbReference>
<dbReference type="PROSITE" id="PS51318">
    <property type="entry name" value="TAT"/>
    <property type="match status" value="1"/>
</dbReference>
<dbReference type="SMART" id="SM00926">
    <property type="entry name" value="Molybdop_Fe4S4"/>
    <property type="match status" value="1"/>
</dbReference>
<dbReference type="GO" id="GO:0009061">
    <property type="term" value="P:anaerobic respiration"/>
    <property type="evidence" value="ECO:0007669"/>
    <property type="project" value="TreeGrafter"/>
</dbReference>
<keyword evidence="4" id="KW-0004">4Fe-4S</keyword>
<dbReference type="GO" id="GO:0051539">
    <property type="term" value="F:4 iron, 4 sulfur cluster binding"/>
    <property type="evidence" value="ECO:0007669"/>
    <property type="project" value="UniProtKB-KW"/>
</dbReference>
<feature type="domain" description="4Fe-4S Mo/W bis-MGD-type" evidence="10">
    <location>
        <begin position="71"/>
        <end position="127"/>
    </location>
</feature>
<evidence type="ECO:0000256" key="4">
    <source>
        <dbReference type="ARBA" id="ARBA00022485"/>
    </source>
</evidence>
<comment type="caution">
    <text evidence="11">The sequence shown here is derived from an EMBL/GenBank/DDBJ whole genome shotgun (WGS) entry which is preliminary data.</text>
</comment>
<comment type="subcellular location">
    <subcellularLocation>
        <location evidence="2">Cell envelope</location>
    </subcellularLocation>
</comment>
<dbReference type="Pfam" id="PF00384">
    <property type="entry name" value="Molybdopterin"/>
    <property type="match status" value="1"/>
</dbReference>
<dbReference type="InterPro" id="IPR006656">
    <property type="entry name" value="Mopterin_OxRdtase"/>
</dbReference>
<evidence type="ECO:0000256" key="3">
    <source>
        <dbReference type="ARBA" id="ARBA00010312"/>
    </source>
</evidence>
<dbReference type="InterPro" id="IPR006311">
    <property type="entry name" value="TAT_signal"/>
</dbReference>
<name>A0A8J7CEH3_9CYAN</name>
<dbReference type="InterPro" id="IPR019546">
    <property type="entry name" value="TAT_signal_bac_arc"/>
</dbReference>
<dbReference type="Pfam" id="PF01568">
    <property type="entry name" value="Molydop_binding"/>
    <property type="match status" value="1"/>
</dbReference>
<keyword evidence="12" id="KW-1185">Reference proteome</keyword>
<dbReference type="Proteomes" id="UP000629098">
    <property type="component" value="Unassembled WGS sequence"/>
</dbReference>
<comment type="similarity">
    <text evidence="3">Belongs to the prokaryotic molybdopterin-containing oxidoreductase family.</text>
</comment>
<dbReference type="Pfam" id="PF04879">
    <property type="entry name" value="Molybdop_Fe4S4"/>
    <property type="match status" value="1"/>
</dbReference>
<dbReference type="GO" id="GO:0016491">
    <property type="term" value="F:oxidoreductase activity"/>
    <property type="evidence" value="ECO:0007669"/>
    <property type="project" value="UniProtKB-KW"/>
</dbReference>
<evidence type="ECO:0000256" key="5">
    <source>
        <dbReference type="ARBA" id="ARBA00022723"/>
    </source>
</evidence>
<keyword evidence="9" id="KW-0411">Iron-sulfur</keyword>
<keyword evidence="7" id="KW-0560">Oxidoreductase</keyword>
<sequence length="854" mass="93938">MSKSERKKGASVRFSRRGFLQGATIGAAAASSGNLLKGEKAAATSDGFYPATSTPSTEFDFTRQSGALQPDAVVDSACQFCNSLCRLKVHVKNGRIIDVLGEPDDPVQAGGLCIKGPMMTQLVYNRFRLTRPMKRVAGEKGSPDSQFEPISWDEALQTIASKFLALRDAGEVRAIANKTSGRMPRGTGSLIGRFFTLLGSPNDTDVGPVCNDAGGNALAWTFGLGNFTNGYGLDGATGKEDLGSAKYFLFLGTNQAETHPVTFAYLLRSRAKTKAKLVVVDPRLTPTGAQADEWIAPKPHTDQALVLAMLHHILMNNLHDAAFVQNWVLGFDELKAHVSKFGYTPEWAEKVTGVPASKIKQIAQEYARAKPAAIFCNAGISHQLNAFDTYRTLAFLAAVTGNIGVNGGGCNFMHNTWPGGLNLPPLEGTVPKKDTALPVGPDYFAESILTQKPYQLKAIITAGNPLIGSANTAKVKEAFRQLEFYAYTGLFMEEAAYYADIILPVCSGFEMETVYMRRDDRAIRWQNQVIPRVGESKPDWEIWIDLAHTIAKLDKKNPPTYWTANFPLEWKDYRNLWATFVKYTLGMGGMTQERLSKRAEPLRWPCPSLNHPGVSTLYLDHPSWYEVVQALTPKNTVGGSQKAQKNQGKRFLTPSGKVEIYTPDLEKKLATAGHTALPIFYTHPEVTGKNPTIEYTKELIQNPINPQAVTQKVKLGKISSGEVHKDYPLMGMSGRPSVVHFHSVTHWTYTGKQMNGVRLVQIHPKVAQKAGIQNGDTIAVESPRGSITGTAQIWEGIREDTIFVPHTFGPMQKMATELGTPYYEPTNVLLNDQFYDNLSGQQAYKCFACRVRKV</sequence>
<evidence type="ECO:0000256" key="7">
    <source>
        <dbReference type="ARBA" id="ARBA00023002"/>
    </source>
</evidence>
<evidence type="ECO:0000313" key="11">
    <source>
        <dbReference type="EMBL" id="MBD2773520.1"/>
    </source>
</evidence>
<proteinExistence type="inferred from homology"/>
<dbReference type="PROSITE" id="PS51669">
    <property type="entry name" value="4FE4S_MOW_BIS_MGD"/>
    <property type="match status" value="1"/>
</dbReference>
<dbReference type="GO" id="GO:0030313">
    <property type="term" value="C:cell envelope"/>
    <property type="evidence" value="ECO:0007669"/>
    <property type="project" value="UniProtKB-SubCell"/>
</dbReference>
<evidence type="ECO:0000259" key="10">
    <source>
        <dbReference type="PROSITE" id="PS51669"/>
    </source>
</evidence>
<keyword evidence="6" id="KW-0732">Signal</keyword>
<evidence type="ECO:0000256" key="6">
    <source>
        <dbReference type="ARBA" id="ARBA00022729"/>
    </source>
</evidence>
<dbReference type="InterPro" id="IPR006657">
    <property type="entry name" value="MoPterin_dinucl-bd_dom"/>
</dbReference>
<dbReference type="Gene3D" id="2.20.25.90">
    <property type="entry name" value="ADC-like domains"/>
    <property type="match status" value="1"/>
</dbReference>
<reference evidence="11" key="1">
    <citation type="submission" date="2020-09" db="EMBL/GenBank/DDBJ databases">
        <title>Iningainema tapete sp. nov. (Scytonemataceae, Cyanobacteria) from greenhouses in central Florida (USA) produces two types of nodularin with biosynthetic potential for microcystin-LR and anabaenopeptins.</title>
        <authorList>
            <person name="Berthold D.E."/>
            <person name="Lefler F.W."/>
            <person name="Huang I.-S."/>
            <person name="Abdulla H."/>
            <person name="Zimba P.V."/>
            <person name="Laughinghouse H.D. IV."/>
        </authorList>
    </citation>
    <scope>NUCLEOTIDE SEQUENCE</scope>
    <source>
        <strain evidence="11">BLCCT55</strain>
    </source>
</reference>
<protein>
    <submittedName>
        <fullName evidence="11">Molybdopterin-dependent oxidoreductase</fullName>
    </submittedName>
</protein>
<evidence type="ECO:0000256" key="9">
    <source>
        <dbReference type="ARBA" id="ARBA00023014"/>
    </source>
</evidence>
<dbReference type="SUPFAM" id="SSF50692">
    <property type="entry name" value="ADC-like"/>
    <property type="match status" value="1"/>
</dbReference>
<comment type="cofactor">
    <cofactor evidence="1">
        <name>[4Fe-4S] cluster</name>
        <dbReference type="ChEBI" id="CHEBI:49883"/>
    </cofactor>
</comment>
<dbReference type="Gene3D" id="3.40.228.10">
    <property type="entry name" value="Dimethylsulfoxide Reductase, domain 2"/>
    <property type="match status" value="1"/>
</dbReference>
<gene>
    <name evidence="11" type="ORF">ICL16_15920</name>
</gene>
<dbReference type="NCBIfam" id="TIGR01409">
    <property type="entry name" value="TAT_signal_seq"/>
    <property type="match status" value="1"/>
</dbReference>
<dbReference type="InterPro" id="IPR009010">
    <property type="entry name" value="Asp_de-COase-like_dom_sf"/>
</dbReference>